<accession>D3FXR5</accession>
<evidence type="ECO:0000256" key="2">
    <source>
        <dbReference type="ARBA" id="ARBA00022801"/>
    </source>
</evidence>
<dbReference type="Gene3D" id="3.90.79.10">
    <property type="entry name" value="Nucleoside Triphosphate Pyrophosphohydrolase"/>
    <property type="match status" value="1"/>
</dbReference>
<sequence length="159" mass="18622">MRQFTDQNGNTVRLVLKGEEPFSNDPKHVWVICKYRYQWLLTTHQKRGLEFPGGKVEYGETPLEAAHREVLEETGALIHSITWLGQYEVAAEEERIHKNIYFAVISTLQEKDCYYETNGPVCLDALPDTIREDSRFSFVMKDDVLTYCLDYLRKEQLLK</sequence>
<feature type="domain" description="Nudix hydrolase" evidence="4">
    <location>
        <begin position="22"/>
        <end position="159"/>
    </location>
</feature>
<protein>
    <recommendedName>
        <fullName evidence="4">Nudix hydrolase domain-containing protein</fullName>
    </recommendedName>
</protein>
<evidence type="ECO:0000259" key="4">
    <source>
        <dbReference type="PROSITE" id="PS51462"/>
    </source>
</evidence>
<dbReference type="PANTHER" id="PTHR43736:SF1">
    <property type="entry name" value="DIHYDRONEOPTERIN TRIPHOSPHATE DIPHOSPHATASE"/>
    <property type="match status" value="1"/>
</dbReference>
<dbReference type="InterPro" id="IPR000086">
    <property type="entry name" value="NUDIX_hydrolase_dom"/>
</dbReference>
<dbReference type="InterPro" id="IPR020476">
    <property type="entry name" value="Nudix_hydrolase"/>
</dbReference>
<name>D3FXR5_ALKPO</name>
<comment type="similarity">
    <text evidence="1 3">Belongs to the Nudix hydrolase family.</text>
</comment>
<keyword evidence="2 3" id="KW-0378">Hydrolase</keyword>
<dbReference type="SUPFAM" id="SSF55811">
    <property type="entry name" value="Nudix"/>
    <property type="match status" value="1"/>
</dbReference>
<dbReference type="EMBL" id="CP001878">
    <property type="protein sequence ID" value="ADC48902.1"/>
    <property type="molecule type" value="Genomic_DNA"/>
</dbReference>
<dbReference type="KEGG" id="bpf:BpOF4_04180"/>
<evidence type="ECO:0000256" key="1">
    <source>
        <dbReference type="ARBA" id="ARBA00005582"/>
    </source>
</evidence>
<dbReference type="GO" id="GO:0016787">
    <property type="term" value="F:hydrolase activity"/>
    <property type="evidence" value="ECO:0007669"/>
    <property type="project" value="UniProtKB-KW"/>
</dbReference>
<gene>
    <name evidence="5" type="ordered locus">BpOF4_04180</name>
</gene>
<keyword evidence="6" id="KW-1185">Reference proteome</keyword>
<dbReference type="PROSITE" id="PS00893">
    <property type="entry name" value="NUDIX_BOX"/>
    <property type="match status" value="1"/>
</dbReference>
<evidence type="ECO:0000313" key="5">
    <source>
        <dbReference type="EMBL" id="ADC48902.1"/>
    </source>
</evidence>
<dbReference type="InterPro" id="IPR020084">
    <property type="entry name" value="NUDIX_hydrolase_CS"/>
</dbReference>
<dbReference type="STRING" id="398511.BpOF4_04180"/>
<dbReference type="Pfam" id="PF00293">
    <property type="entry name" value="NUDIX"/>
    <property type="match status" value="1"/>
</dbReference>
<proteinExistence type="inferred from homology"/>
<dbReference type="RefSeq" id="WP_012960176.1">
    <property type="nucleotide sequence ID" value="NC_013791.2"/>
</dbReference>
<dbReference type="CDD" id="cd04665">
    <property type="entry name" value="NUDIX_RppH"/>
    <property type="match status" value="1"/>
</dbReference>
<organism evidence="5 6">
    <name type="scientific">Alkalihalophilus pseudofirmus (strain ATCC BAA-2126 / JCM 17055 / OF4)</name>
    <name type="common">Bacillus pseudofirmus</name>
    <dbReference type="NCBI Taxonomy" id="398511"/>
    <lineage>
        <taxon>Bacteria</taxon>
        <taxon>Bacillati</taxon>
        <taxon>Bacillota</taxon>
        <taxon>Bacilli</taxon>
        <taxon>Bacillales</taxon>
        <taxon>Bacillaceae</taxon>
        <taxon>Alkalihalophilus</taxon>
    </lineage>
</organism>
<evidence type="ECO:0000313" key="6">
    <source>
        <dbReference type="Proteomes" id="UP000001544"/>
    </source>
</evidence>
<reference evidence="5 6" key="1">
    <citation type="journal article" date="2011" name="Environ. Microbiol.">
        <title>Genome of alkaliphilic Bacillus pseudofirmus OF4 reveals adaptations that support the ability to grow in an external pH range from 7.5 to 11.4.</title>
        <authorList>
            <person name="Janto B."/>
            <person name="Ahmed A."/>
            <person name="Ito M."/>
            <person name="Liu J."/>
            <person name="Hicks D.B."/>
            <person name="Pagni S."/>
            <person name="Fackelmayer O.J."/>
            <person name="Smith T.A."/>
            <person name="Earl J."/>
            <person name="Elbourne L.D."/>
            <person name="Hassan K."/>
            <person name="Paulsen I.T."/>
            <person name="Kolsto A.B."/>
            <person name="Tourasse N.J."/>
            <person name="Ehrlich G.D."/>
            <person name="Boissy R."/>
            <person name="Ivey D.M."/>
            <person name="Li G."/>
            <person name="Xue Y."/>
            <person name="Ma Y."/>
            <person name="Hu F.Z."/>
            <person name="Krulwich T.A."/>
        </authorList>
    </citation>
    <scope>NUCLEOTIDE SEQUENCE [LARGE SCALE GENOMIC DNA]</scope>
    <source>
        <strain evidence="6">ATCC BAA-2126 / JCM 17055 / OF4</strain>
    </source>
</reference>
<dbReference type="AlphaFoldDB" id="D3FXR5"/>
<dbReference type="PROSITE" id="PS51462">
    <property type="entry name" value="NUDIX"/>
    <property type="match status" value="1"/>
</dbReference>
<dbReference type="PRINTS" id="PR00502">
    <property type="entry name" value="NUDIXFAMILY"/>
</dbReference>
<evidence type="ECO:0000256" key="3">
    <source>
        <dbReference type="RuleBase" id="RU003476"/>
    </source>
</evidence>
<dbReference type="PANTHER" id="PTHR43736">
    <property type="entry name" value="ADP-RIBOSE PYROPHOSPHATASE"/>
    <property type="match status" value="1"/>
</dbReference>
<dbReference type="InterPro" id="IPR015797">
    <property type="entry name" value="NUDIX_hydrolase-like_dom_sf"/>
</dbReference>
<dbReference type="HOGENOM" id="CLU_119467_0_0_9"/>
<dbReference type="Proteomes" id="UP000001544">
    <property type="component" value="Chromosome"/>
</dbReference>
<dbReference type="eggNOG" id="COG0494">
    <property type="taxonomic scope" value="Bacteria"/>
</dbReference>
<dbReference type="InterPro" id="IPR014078">
    <property type="entry name" value="Nudix_YtkD"/>
</dbReference>
<dbReference type="NCBIfam" id="TIGR02705">
    <property type="entry name" value="nudix_YtkD"/>
    <property type="match status" value="1"/>
</dbReference>